<dbReference type="Proteomes" id="UP000326924">
    <property type="component" value="Unassembled WGS sequence"/>
</dbReference>
<comment type="caution">
    <text evidence="2">The sequence shown here is derived from an EMBL/GenBank/DDBJ whole genome shotgun (WGS) entry which is preliminary data.</text>
</comment>
<dbReference type="Pfam" id="PF23670">
    <property type="entry name" value="PIGBOS1"/>
    <property type="match status" value="1"/>
</dbReference>
<dbReference type="InParanoid" id="A0A5J5EIC2"/>
<keyword evidence="1" id="KW-0472">Membrane</keyword>
<reference evidence="2 3" key="1">
    <citation type="submission" date="2019-09" db="EMBL/GenBank/DDBJ databases">
        <title>Draft genome of the ectomycorrhizal ascomycete Sphaerosporella brunnea.</title>
        <authorList>
            <consortium name="DOE Joint Genome Institute"/>
            <person name="Benucci G.M."/>
            <person name="Marozzi G."/>
            <person name="Antonielli L."/>
            <person name="Sanchez S."/>
            <person name="Marco P."/>
            <person name="Wang X."/>
            <person name="Falini L.B."/>
            <person name="Barry K."/>
            <person name="Haridas S."/>
            <person name="Lipzen A."/>
            <person name="Labutti K."/>
            <person name="Grigoriev I.V."/>
            <person name="Murat C."/>
            <person name="Martin F."/>
            <person name="Albertini E."/>
            <person name="Donnini D."/>
            <person name="Bonito G."/>
        </authorList>
    </citation>
    <scope>NUCLEOTIDE SEQUENCE [LARGE SCALE GENOMIC DNA]</scope>
    <source>
        <strain evidence="2 3">Sb_GMNB300</strain>
    </source>
</reference>
<dbReference type="OrthoDB" id="4093673at2759"/>
<name>A0A5J5EIC2_9PEZI</name>
<sequence>MRNAFPLGLAVLFGVMNGIYIFKPMIIEARAQRLREQGLDIGGAGHEDKVEEEIVCANERERAAKKKTASGSSST</sequence>
<keyword evidence="3" id="KW-1185">Reference proteome</keyword>
<feature type="transmembrane region" description="Helical" evidence="1">
    <location>
        <begin position="6"/>
        <end position="26"/>
    </location>
</feature>
<keyword evidence="1" id="KW-1133">Transmembrane helix</keyword>
<evidence type="ECO:0000256" key="1">
    <source>
        <dbReference type="SAM" id="Phobius"/>
    </source>
</evidence>
<evidence type="ECO:0000313" key="2">
    <source>
        <dbReference type="EMBL" id="KAA8895415.1"/>
    </source>
</evidence>
<dbReference type="InterPro" id="IPR057394">
    <property type="entry name" value="PIGBOS1"/>
</dbReference>
<evidence type="ECO:0000313" key="3">
    <source>
        <dbReference type="Proteomes" id="UP000326924"/>
    </source>
</evidence>
<gene>
    <name evidence="2" type="ORF">FN846DRAFT_969759</name>
</gene>
<dbReference type="EMBL" id="VXIS01000265">
    <property type="protein sequence ID" value="KAA8895415.1"/>
    <property type="molecule type" value="Genomic_DNA"/>
</dbReference>
<dbReference type="AlphaFoldDB" id="A0A5J5EIC2"/>
<organism evidence="2 3">
    <name type="scientific">Sphaerosporella brunnea</name>
    <dbReference type="NCBI Taxonomy" id="1250544"/>
    <lineage>
        <taxon>Eukaryota</taxon>
        <taxon>Fungi</taxon>
        <taxon>Dikarya</taxon>
        <taxon>Ascomycota</taxon>
        <taxon>Pezizomycotina</taxon>
        <taxon>Pezizomycetes</taxon>
        <taxon>Pezizales</taxon>
        <taxon>Pyronemataceae</taxon>
        <taxon>Sphaerosporella</taxon>
    </lineage>
</organism>
<keyword evidence="1" id="KW-0812">Transmembrane</keyword>
<proteinExistence type="predicted"/>
<accession>A0A5J5EIC2</accession>
<protein>
    <submittedName>
        <fullName evidence="2">Uncharacterized protein</fullName>
    </submittedName>
</protein>